<dbReference type="OrthoDB" id="46988at2759"/>
<comment type="catalytic activity">
    <reaction evidence="13 14">
        <text>a very-long-chain (3R)-3-hydroxyacyl-CoA = a very-long-chain (2E)-enoyl-CoA + H2O</text>
        <dbReference type="Rhea" id="RHEA:45812"/>
        <dbReference type="ChEBI" id="CHEBI:15377"/>
        <dbReference type="ChEBI" id="CHEBI:83728"/>
        <dbReference type="ChEBI" id="CHEBI:85440"/>
        <dbReference type="EC" id="4.2.1.134"/>
    </reaction>
</comment>
<dbReference type="STRING" id="6832.A0A553NBI7"/>
<accession>A0A553NBI7</accession>
<keyword evidence="6 14" id="KW-0812">Transmembrane</keyword>
<comment type="subcellular location">
    <subcellularLocation>
        <location evidence="14">Endoplasmic reticulum membrane</location>
        <topology evidence="14">Multi-pass membrane protein</topology>
    </subcellularLocation>
    <subcellularLocation>
        <location evidence="1">Membrane</location>
        <topology evidence="1">Multi-pass membrane protein</topology>
    </subcellularLocation>
</comment>
<dbReference type="GO" id="GO:0030148">
    <property type="term" value="P:sphingolipid biosynthetic process"/>
    <property type="evidence" value="ECO:0007669"/>
    <property type="project" value="TreeGrafter"/>
</dbReference>
<dbReference type="Proteomes" id="UP000318571">
    <property type="component" value="Chromosome 10"/>
</dbReference>
<keyword evidence="11 14" id="KW-0275">Fatty acid biosynthesis</keyword>
<evidence type="ECO:0000313" key="16">
    <source>
        <dbReference type="Proteomes" id="UP000318571"/>
    </source>
</evidence>
<dbReference type="GO" id="GO:0042761">
    <property type="term" value="P:very long-chain fatty acid biosynthetic process"/>
    <property type="evidence" value="ECO:0007669"/>
    <property type="project" value="TreeGrafter"/>
</dbReference>
<evidence type="ECO:0000256" key="2">
    <source>
        <dbReference type="ARBA" id="ARBA00005194"/>
    </source>
</evidence>
<dbReference type="GO" id="GO:0102158">
    <property type="term" value="F:very-long-chain (3R)-3-hydroxyacyl-CoA dehydratase activity"/>
    <property type="evidence" value="ECO:0007669"/>
    <property type="project" value="UniProtKB-EC"/>
</dbReference>
<sequence length="227" mass="25927">MGVLVRSYLILYNVAQCLGWTWLLTRLAPECTRLWAEGSTAPFTGQLYAAIELPLKVFQTAAVLEIVHALVGLVRSNPLLTAFQVFSRVFVTWAVVHSVPEAQTCPGLPCLLWAWVITEIIRYAYYAGNLLGWTPYAVVWLRYTLFIGLYPLGVTGELWCSYVSLARIQRQGLYTVSLPNAWNVTFNYYVVLILIMFSYIPIFPQLYLHMFRQRKKVLYGGATLKKE</sequence>
<dbReference type="EMBL" id="VCGU01000458">
    <property type="protein sequence ID" value="TRY62800.1"/>
    <property type="molecule type" value="Genomic_DNA"/>
</dbReference>
<evidence type="ECO:0000256" key="8">
    <source>
        <dbReference type="ARBA" id="ARBA00022989"/>
    </source>
</evidence>
<keyword evidence="5 14" id="KW-0444">Lipid biosynthesis</keyword>
<comment type="pathway">
    <text evidence="2 14">Lipid metabolism; fatty acid biosynthesis.</text>
</comment>
<evidence type="ECO:0000256" key="5">
    <source>
        <dbReference type="ARBA" id="ARBA00022516"/>
    </source>
</evidence>
<keyword evidence="14" id="KW-0256">Endoplasmic reticulum</keyword>
<dbReference type="OMA" id="SEWWLMY"/>
<evidence type="ECO:0000256" key="14">
    <source>
        <dbReference type="RuleBase" id="RU363109"/>
    </source>
</evidence>
<dbReference type="UniPathway" id="UPA00094"/>
<proteinExistence type="inferred from homology"/>
<evidence type="ECO:0000256" key="13">
    <source>
        <dbReference type="ARBA" id="ARBA00036671"/>
    </source>
</evidence>
<evidence type="ECO:0000313" key="15">
    <source>
        <dbReference type="EMBL" id="TRY62800.1"/>
    </source>
</evidence>
<organism evidence="15 16">
    <name type="scientific">Tigriopus californicus</name>
    <name type="common">Marine copepod</name>
    <dbReference type="NCBI Taxonomy" id="6832"/>
    <lineage>
        <taxon>Eukaryota</taxon>
        <taxon>Metazoa</taxon>
        <taxon>Ecdysozoa</taxon>
        <taxon>Arthropoda</taxon>
        <taxon>Crustacea</taxon>
        <taxon>Multicrustacea</taxon>
        <taxon>Hexanauplia</taxon>
        <taxon>Copepoda</taxon>
        <taxon>Harpacticoida</taxon>
        <taxon>Harpacticidae</taxon>
        <taxon>Tigriopus</taxon>
    </lineage>
</organism>
<keyword evidence="12 14" id="KW-0456">Lyase</keyword>
<evidence type="ECO:0000256" key="11">
    <source>
        <dbReference type="ARBA" id="ARBA00023160"/>
    </source>
</evidence>
<dbReference type="AlphaFoldDB" id="A0A553NBI7"/>
<dbReference type="PANTHER" id="PTHR11035">
    <property type="entry name" value="VERY-LONG-CHAIN (3R)-3-HYDROXYACYL-COA DEHYDRATASE"/>
    <property type="match status" value="1"/>
</dbReference>
<comment type="caution">
    <text evidence="15">The sequence shown here is derived from an EMBL/GenBank/DDBJ whole genome shotgun (WGS) entry which is preliminary data.</text>
</comment>
<name>A0A553NBI7_TIGCA</name>
<comment type="function">
    <text evidence="14">Catalyzes the third of the four reactions of the long-chain fatty acids elongation cycle. This endoplasmic reticulum-bound enzymatic process, allows the addition of two carbons to the chain of long- and very long-chain fatty acids/VLCFAs per cycle. This enzyme catalyzes the dehydration of the 3-hydroxyacyl-CoA intermediate into trans-2,3-enoyl-CoA, within each cycle of fatty acid elongation. Thereby, it participates to the production of VLCFAs of different chain lengths that are involved in multiple biological processes as precursors of membrane lipids and lipid mediators.</text>
</comment>
<comment type="similarity">
    <text evidence="3 14">Belongs to the very long-chain fatty acids dehydratase HACD family.</text>
</comment>
<comment type="caution">
    <text evidence="14">Lacks conserved residue(s) required for the propagation of feature annotation.</text>
</comment>
<dbReference type="GO" id="GO:0005789">
    <property type="term" value="C:endoplasmic reticulum membrane"/>
    <property type="evidence" value="ECO:0007669"/>
    <property type="project" value="UniProtKB-SubCell"/>
</dbReference>
<evidence type="ECO:0000256" key="6">
    <source>
        <dbReference type="ARBA" id="ARBA00022692"/>
    </source>
</evidence>
<dbReference type="EC" id="4.2.1.134" evidence="4 14"/>
<keyword evidence="10 14" id="KW-0472">Membrane</keyword>
<evidence type="ECO:0000256" key="1">
    <source>
        <dbReference type="ARBA" id="ARBA00004141"/>
    </source>
</evidence>
<keyword evidence="8 14" id="KW-1133">Transmembrane helix</keyword>
<evidence type="ECO:0000256" key="7">
    <source>
        <dbReference type="ARBA" id="ARBA00022832"/>
    </source>
</evidence>
<evidence type="ECO:0000256" key="4">
    <source>
        <dbReference type="ARBA" id="ARBA00013122"/>
    </source>
</evidence>
<dbReference type="GO" id="GO:0030497">
    <property type="term" value="P:fatty acid elongation"/>
    <property type="evidence" value="ECO:0007669"/>
    <property type="project" value="TreeGrafter"/>
</dbReference>
<keyword evidence="9 14" id="KW-0443">Lipid metabolism</keyword>
<dbReference type="InterPro" id="IPR007482">
    <property type="entry name" value="Tyr_Pase-like_PTPLA"/>
</dbReference>
<dbReference type="Pfam" id="PF04387">
    <property type="entry name" value="PTPLA"/>
    <property type="match status" value="1"/>
</dbReference>
<evidence type="ECO:0000256" key="3">
    <source>
        <dbReference type="ARBA" id="ARBA00007811"/>
    </source>
</evidence>
<keyword evidence="16" id="KW-1185">Reference proteome</keyword>
<feature type="transmembrane region" description="Helical" evidence="14">
    <location>
        <begin position="186"/>
        <end position="208"/>
    </location>
</feature>
<evidence type="ECO:0000256" key="9">
    <source>
        <dbReference type="ARBA" id="ARBA00023098"/>
    </source>
</evidence>
<protein>
    <recommendedName>
        <fullName evidence="4 14">Very-long-chain (3R)-3-hydroxyacyl-CoA dehydratase</fullName>
        <ecNumber evidence="4 14">4.2.1.134</ecNumber>
    </recommendedName>
</protein>
<dbReference type="PANTHER" id="PTHR11035:SF3">
    <property type="entry name" value="VERY-LONG-CHAIN (3R)-3-HYDROXYACYL-COA DEHYDRATASE"/>
    <property type="match status" value="1"/>
</dbReference>
<keyword evidence="7 14" id="KW-0276">Fatty acid metabolism</keyword>
<evidence type="ECO:0000256" key="10">
    <source>
        <dbReference type="ARBA" id="ARBA00023136"/>
    </source>
</evidence>
<evidence type="ECO:0000256" key="12">
    <source>
        <dbReference type="ARBA" id="ARBA00023239"/>
    </source>
</evidence>
<reference evidence="15 16" key="1">
    <citation type="journal article" date="2018" name="Nat. Ecol. Evol.">
        <title>Genomic signatures of mitonuclear coevolution across populations of Tigriopus californicus.</title>
        <authorList>
            <person name="Barreto F.S."/>
            <person name="Watson E.T."/>
            <person name="Lima T.G."/>
            <person name="Willett C.S."/>
            <person name="Edmands S."/>
            <person name="Li W."/>
            <person name="Burton R.S."/>
        </authorList>
    </citation>
    <scope>NUCLEOTIDE SEQUENCE [LARGE SCALE GENOMIC DNA]</scope>
    <source>
        <strain evidence="15 16">San Diego</strain>
    </source>
</reference>
<gene>
    <name evidence="15" type="ORF">TCAL_00871</name>
</gene>